<keyword evidence="1" id="KW-1133">Transmembrane helix</keyword>
<feature type="transmembrane region" description="Helical" evidence="1">
    <location>
        <begin position="64"/>
        <end position="84"/>
    </location>
</feature>
<dbReference type="VEuPathDB" id="MicrosporidiaDB:EDEG_02210"/>
<organism evidence="2 3">
    <name type="scientific">Edhazardia aedis (strain USNM 41457)</name>
    <name type="common">Microsporidian parasite</name>
    <dbReference type="NCBI Taxonomy" id="1003232"/>
    <lineage>
        <taxon>Eukaryota</taxon>
        <taxon>Fungi</taxon>
        <taxon>Fungi incertae sedis</taxon>
        <taxon>Microsporidia</taxon>
        <taxon>Edhazardia</taxon>
    </lineage>
</organism>
<name>J9DLH8_EDHAE</name>
<gene>
    <name evidence="2" type="ORF">EDEG_02210</name>
</gene>
<keyword evidence="1" id="KW-0812">Transmembrane</keyword>
<evidence type="ECO:0000256" key="1">
    <source>
        <dbReference type="SAM" id="Phobius"/>
    </source>
</evidence>
<dbReference type="EMBL" id="AFBI03000037">
    <property type="protein sequence ID" value="EJW03445.1"/>
    <property type="molecule type" value="Genomic_DNA"/>
</dbReference>
<accession>J9DLH8</accession>
<comment type="caution">
    <text evidence="2">The sequence shown here is derived from an EMBL/GenBank/DDBJ whole genome shotgun (WGS) entry which is preliminary data.</text>
</comment>
<keyword evidence="3" id="KW-1185">Reference proteome</keyword>
<reference evidence="3" key="2">
    <citation type="submission" date="2015-07" db="EMBL/GenBank/DDBJ databases">
        <title>Contrasting host-pathogen interactions and genome evolution in two generalist and specialist microsporidian pathogens of mosquitoes.</title>
        <authorList>
            <consortium name="The Broad Institute Genomics Platform"/>
            <consortium name="The Broad Institute Genome Sequencing Center for Infectious Disease"/>
            <person name="Cuomo C.A."/>
            <person name="Sanscrainte N.D."/>
            <person name="Goldberg J.M."/>
            <person name="Heiman D."/>
            <person name="Young S."/>
            <person name="Zeng Q."/>
            <person name="Becnel J.J."/>
            <person name="Birren B.W."/>
        </authorList>
    </citation>
    <scope>NUCLEOTIDE SEQUENCE [LARGE SCALE GENOMIC DNA]</scope>
    <source>
        <strain evidence="3">USNM 41457</strain>
    </source>
</reference>
<protein>
    <submittedName>
        <fullName evidence="2">Uncharacterized protein</fullName>
    </submittedName>
</protein>
<dbReference type="AlphaFoldDB" id="J9DLH8"/>
<keyword evidence="1" id="KW-0472">Membrane</keyword>
<evidence type="ECO:0000313" key="2">
    <source>
        <dbReference type="EMBL" id="EJW03445.1"/>
    </source>
</evidence>
<dbReference type="HOGENOM" id="CLU_2291657_0_0_1"/>
<dbReference type="InParanoid" id="J9DLH8"/>
<evidence type="ECO:0000313" key="3">
    <source>
        <dbReference type="Proteomes" id="UP000003163"/>
    </source>
</evidence>
<reference evidence="2 3" key="1">
    <citation type="submission" date="2011-08" db="EMBL/GenBank/DDBJ databases">
        <authorList>
            <person name="Liu Z.J."/>
            <person name="Shi F.L."/>
            <person name="Lu J.Q."/>
            <person name="Li M."/>
            <person name="Wang Z.L."/>
        </authorList>
    </citation>
    <scope>NUCLEOTIDE SEQUENCE [LARGE SCALE GENOMIC DNA]</scope>
    <source>
        <strain evidence="2 3">USNM 41457</strain>
    </source>
</reference>
<feature type="transmembrane region" description="Helical" evidence="1">
    <location>
        <begin position="6"/>
        <end position="31"/>
    </location>
</feature>
<sequence length="101" mass="12670">MYEYEIFAHSLVIFTSLHIESNIFYVLYIMYRKELQKNESRKKLCDKYLLLDKKCRRYFLFRNFLYFFFAKLYLFFVRFVKVYAYKEKSIVYKIIKANISI</sequence>
<dbReference type="Proteomes" id="UP000003163">
    <property type="component" value="Unassembled WGS sequence"/>
</dbReference>
<proteinExistence type="predicted"/>